<evidence type="ECO:0000259" key="5">
    <source>
        <dbReference type="PROSITE" id="PS50961"/>
    </source>
</evidence>
<dbReference type="Proteomes" id="UP000001514">
    <property type="component" value="Unassembled WGS sequence"/>
</dbReference>
<dbReference type="PROSITE" id="PS51939">
    <property type="entry name" value="XRRM"/>
    <property type="match status" value="1"/>
</dbReference>
<dbReference type="InterPro" id="IPR035979">
    <property type="entry name" value="RBD_domain_sf"/>
</dbReference>
<dbReference type="CDD" id="cd12291">
    <property type="entry name" value="RRM1_La"/>
    <property type="match status" value="1"/>
</dbReference>
<dbReference type="Pfam" id="PF05383">
    <property type="entry name" value="La"/>
    <property type="match status" value="1"/>
</dbReference>
<evidence type="ECO:0000256" key="2">
    <source>
        <dbReference type="PROSITE-ProRule" id="PRU00332"/>
    </source>
</evidence>
<feature type="region of interest" description="Disordered" evidence="3">
    <location>
        <begin position="251"/>
        <end position="292"/>
    </location>
</feature>
<dbReference type="PANTHER" id="PTHR22792">
    <property type="entry name" value="LUPUS LA PROTEIN-RELATED"/>
    <property type="match status" value="1"/>
</dbReference>
<proteinExistence type="predicted"/>
<feature type="region of interest" description="Disordered" evidence="3">
    <location>
        <begin position="378"/>
        <end position="439"/>
    </location>
</feature>
<keyword evidence="8" id="KW-1185">Reference proteome</keyword>
<protein>
    <recommendedName>
        <fullName evidence="9">La protein 1</fullName>
    </recommendedName>
</protein>
<dbReference type="FunCoup" id="D8R7Q6">
    <property type="interactions" value="4585"/>
</dbReference>
<evidence type="ECO:0000313" key="8">
    <source>
        <dbReference type="Proteomes" id="UP000001514"/>
    </source>
</evidence>
<dbReference type="Pfam" id="PF08777">
    <property type="entry name" value="RRM_3"/>
    <property type="match status" value="1"/>
</dbReference>
<evidence type="ECO:0000256" key="3">
    <source>
        <dbReference type="SAM" id="MobiDB-lite"/>
    </source>
</evidence>
<evidence type="ECO:0000259" key="6">
    <source>
        <dbReference type="PROSITE" id="PS51939"/>
    </source>
</evidence>
<keyword evidence="1 2" id="KW-0694">RNA-binding</keyword>
<dbReference type="SUPFAM" id="SSF46785">
    <property type="entry name" value="Winged helix' DNA-binding domain"/>
    <property type="match status" value="1"/>
</dbReference>
<accession>D8R7Q6</accession>
<evidence type="ECO:0000313" key="7">
    <source>
        <dbReference type="EMBL" id="EFJ31575.1"/>
    </source>
</evidence>
<feature type="domain" description="XRRM" evidence="6">
    <location>
        <begin position="277"/>
        <end position="401"/>
    </location>
</feature>
<dbReference type="OrthoDB" id="439993at2759"/>
<dbReference type="SUPFAM" id="SSF54928">
    <property type="entry name" value="RNA-binding domain, RBD"/>
    <property type="match status" value="2"/>
</dbReference>
<dbReference type="STRING" id="88036.D8R7Q6"/>
<evidence type="ECO:0000259" key="4">
    <source>
        <dbReference type="PROSITE" id="PS50102"/>
    </source>
</evidence>
<dbReference type="InterPro" id="IPR045180">
    <property type="entry name" value="La_dom_prot"/>
</dbReference>
<sequence>MENGAVGDDAAAKITRQVEFYFSDSNLANDAFLLRSIEESADGCTFFFRAFHSNRFFHSKHPFLVTVVSLSVICAFTRMRFHLRLSQTTPETIPKGVVAAVADVLRKSSFLKVSDDGLRVGRVHEMQKPEEVRAEVDARSLAVSPFSWKTTREEIEAFFESNCKILSVRVPRHPAVKAFSGYAIVEFASPEEAQRASGMGLNFKGADLKFQSKDSFETLMNSLPKKEQKERDDYVKGLLVRFKLTKIEKGAQQESEKKAEEEKKDEEKEEDKSKDTEDKDGEAKEKTEKGTQSDAVIREDLKAVFQQYGSVKFVDFSKGETEGYIRFETPEDAGKARTAAVISDEGGLVIKDYLATLEALEGQAERDYWKKIWDQQVKRRETSGQNRYSRDNRARNPGKQDRKFKGNSNHEDKKNAATGKRTIFQDDDDAPEPKLQRTE</sequence>
<dbReference type="OMA" id="QFERSIY"/>
<feature type="domain" description="RRM" evidence="4">
    <location>
        <begin position="139"/>
        <end position="215"/>
    </location>
</feature>
<dbReference type="PROSITE" id="PS50961">
    <property type="entry name" value="HTH_LA"/>
    <property type="match status" value="1"/>
</dbReference>
<dbReference type="EMBL" id="GL377573">
    <property type="protein sequence ID" value="EFJ31575.1"/>
    <property type="molecule type" value="Genomic_DNA"/>
</dbReference>
<dbReference type="AlphaFoldDB" id="D8R7Q6"/>
<dbReference type="SMART" id="SM00715">
    <property type="entry name" value="LA"/>
    <property type="match status" value="1"/>
</dbReference>
<dbReference type="InterPro" id="IPR000504">
    <property type="entry name" value="RRM_dom"/>
</dbReference>
<dbReference type="InterPro" id="IPR006630">
    <property type="entry name" value="La_HTH"/>
</dbReference>
<dbReference type="InterPro" id="IPR014886">
    <property type="entry name" value="La_xRRM"/>
</dbReference>
<dbReference type="Gramene" id="EFJ31575">
    <property type="protein sequence ID" value="EFJ31575"/>
    <property type="gene ID" value="SELMODRAFT_168828"/>
</dbReference>
<feature type="compositionally biased region" description="Basic and acidic residues" evidence="3">
    <location>
        <begin position="378"/>
        <end position="415"/>
    </location>
</feature>
<dbReference type="GO" id="GO:1990904">
    <property type="term" value="C:ribonucleoprotein complex"/>
    <property type="evidence" value="ECO:0007669"/>
    <property type="project" value="UniProtKB-UniRule"/>
</dbReference>
<feature type="domain" description="HTH La-type RNA-binding" evidence="5">
    <location>
        <begin position="4"/>
        <end position="130"/>
    </location>
</feature>
<name>D8R7Q6_SELML</name>
<dbReference type="SMART" id="SM00360">
    <property type="entry name" value="RRM"/>
    <property type="match status" value="2"/>
</dbReference>
<dbReference type="InParanoid" id="D8R7Q6"/>
<dbReference type="KEGG" id="smo:SELMODRAFT_168828"/>
<dbReference type="PANTHER" id="PTHR22792:SF140">
    <property type="entry name" value="ACHILLES, ISOFORM A"/>
    <property type="match status" value="1"/>
</dbReference>
<evidence type="ECO:0008006" key="9">
    <source>
        <dbReference type="Google" id="ProtNLM"/>
    </source>
</evidence>
<dbReference type="InterPro" id="IPR036388">
    <property type="entry name" value="WH-like_DNA-bd_sf"/>
</dbReference>
<dbReference type="GO" id="GO:0003729">
    <property type="term" value="F:mRNA binding"/>
    <property type="evidence" value="ECO:0000318"/>
    <property type="project" value="GO_Central"/>
</dbReference>
<dbReference type="HOGENOM" id="CLU_051929_0_0_1"/>
<reference evidence="7 8" key="1">
    <citation type="journal article" date="2011" name="Science">
        <title>The Selaginella genome identifies genetic changes associated with the evolution of vascular plants.</title>
        <authorList>
            <person name="Banks J.A."/>
            <person name="Nishiyama T."/>
            <person name="Hasebe M."/>
            <person name="Bowman J.L."/>
            <person name="Gribskov M."/>
            <person name="dePamphilis C."/>
            <person name="Albert V.A."/>
            <person name="Aono N."/>
            <person name="Aoyama T."/>
            <person name="Ambrose B.A."/>
            <person name="Ashton N.W."/>
            <person name="Axtell M.J."/>
            <person name="Barker E."/>
            <person name="Barker M.S."/>
            <person name="Bennetzen J.L."/>
            <person name="Bonawitz N.D."/>
            <person name="Chapple C."/>
            <person name="Cheng C."/>
            <person name="Correa L.G."/>
            <person name="Dacre M."/>
            <person name="DeBarry J."/>
            <person name="Dreyer I."/>
            <person name="Elias M."/>
            <person name="Engstrom E.M."/>
            <person name="Estelle M."/>
            <person name="Feng L."/>
            <person name="Finet C."/>
            <person name="Floyd S.K."/>
            <person name="Frommer W.B."/>
            <person name="Fujita T."/>
            <person name="Gramzow L."/>
            <person name="Gutensohn M."/>
            <person name="Harholt J."/>
            <person name="Hattori M."/>
            <person name="Heyl A."/>
            <person name="Hirai T."/>
            <person name="Hiwatashi Y."/>
            <person name="Ishikawa M."/>
            <person name="Iwata M."/>
            <person name="Karol K.G."/>
            <person name="Koehler B."/>
            <person name="Kolukisaoglu U."/>
            <person name="Kubo M."/>
            <person name="Kurata T."/>
            <person name="Lalonde S."/>
            <person name="Li K."/>
            <person name="Li Y."/>
            <person name="Litt A."/>
            <person name="Lyons E."/>
            <person name="Manning G."/>
            <person name="Maruyama T."/>
            <person name="Michael T.P."/>
            <person name="Mikami K."/>
            <person name="Miyazaki S."/>
            <person name="Morinaga S."/>
            <person name="Murata T."/>
            <person name="Mueller-Roeber B."/>
            <person name="Nelson D.R."/>
            <person name="Obara M."/>
            <person name="Oguri Y."/>
            <person name="Olmstead R.G."/>
            <person name="Onodera N."/>
            <person name="Petersen B.L."/>
            <person name="Pils B."/>
            <person name="Prigge M."/>
            <person name="Rensing S.A."/>
            <person name="Riano-Pachon D.M."/>
            <person name="Roberts A.W."/>
            <person name="Sato Y."/>
            <person name="Scheller H.V."/>
            <person name="Schulz B."/>
            <person name="Schulz C."/>
            <person name="Shakirov E.V."/>
            <person name="Shibagaki N."/>
            <person name="Shinohara N."/>
            <person name="Shippen D.E."/>
            <person name="Soerensen I."/>
            <person name="Sotooka R."/>
            <person name="Sugimoto N."/>
            <person name="Sugita M."/>
            <person name="Sumikawa N."/>
            <person name="Tanurdzic M."/>
            <person name="Theissen G."/>
            <person name="Ulvskov P."/>
            <person name="Wakazuki S."/>
            <person name="Weng J.K."/>
            <person name="Willats W.W."/>
            <person name="Wipf D."/>
            <person name="Wolf P.G."/>
            <person name="Yang L."/>
            <person name="Zimmer A.D."/>
            <person name="Zhu Q."/>
            <person name="Mitros T."/>
            <person name="Hellsten U."/>
            <person name="Loque D."/>
            <person name="Otillar R."/>
            <person name="Salamov A."/>
            <person name="Schmutz J."/>
            <person name="Shapiro H."/>
            <person name="Lindquist E."/>
            <person name="Lucas S."/>
            <person name="Rokhsar D."/>
            <person name="Grigoriev I.V."/>
        </authorList>
    </citation>
    <scope>NUCLEOTIDE SEQUENCE [LARGE SCALE GENOMIC DNA]</scope>
</reference>
<dbReference type="InterPro" id="IPR012677">
    <property type="entry name" value="Nucleotide-bd_a/b_plait_sf"/>
</dbReference>
<dbReference type="InterPro" id="IPR036390">
    <property type="entry name" value="WH_DNA-bd_sf"/>
</dbReference>
<dbReference type="eggNOG" id="KOG0118">
    <property type="taxonomic scope" value="Eukaryota"/>
</dbReference>
<gene>
    <name evidence="7" type="ORF">SELMODRAFT_168828</name>
</gene>
<dbReference type="PROSITE" id="PS50102">
    <property type="entry name" value="RRM"/>
    <property type="match status" value="1"/>
</dbReference>
<dbReference type="Gene3D" id="1.10.10.10">
    <property type="entry name" value="Winged helix-like DNA-binding domain superfamily/Winged helix DNA-binding domain"/>
    <property type="match status" value="1"/>
</dbReference>
<organism evidence="8">
    <name type="scientific">Selaginella moellendorffii</name>
    <name type="common">Spikemoss</name>
    <dbReference type="NCBI Taxonomy" id="88036"/>
    <lineage>
        <taxon>Eukaryota</taxon>
        <taxon>Viridiplantae</taxon>
        <taxon>Streptophyta</taxon>
        <taxon>Embryophyta</taxon>
        <taxon>Tracheophyta</taxon>
        <taxon>Lycopodiopsida</taxon>
        <taxon>Selaginellales</taxon>
        <taxon>Selaginellaceae</taxon>
        <taxon>Selaginella</taxon>
    </lineage>
</organism>
<dbReference type="Gene3D" id="3.30.70.330">
    <property type="match status" value="2"/>
</dbReference>
<dbReference type="Pfam" id="PF00076">
    <property type="entry name" value="RRM_1"/>
    <property type="match status" value="1"/>
</dbReference>
<dbReference type="GO" id="GO:0005634">
    <property type="term" value="C:nucleus"/>
    <property type="evidence" value="ECO:0000318"/>
    <property type="project" value="GO_Central"/>
</dbReference>
<evidence type="ECO:0000256" key="1">
    <source>
        <dbReference type="ARBA" id="ARBA00022884"/>
    </source>
</evidence>